<dbReference type="Proteomes" id="UP001177140">
    <property type="component" value="Unassembled WGS sequence"/>
</dbReference>
<dbReference type="InterPro" id="IPR006461">
    <property type="entry name" value="PLAC_motif_containing"/>
</dbReference>
<dbReference type="PANTHER" id="PTHR15907">
    <property type="entry name" value="DUF614 FAMILY PROTEIN-RELATED"/>
    <property type="match status" value="1"/>
</dbReference>
<evidence type="ECO:0000313" key="1">
    <source>
        <dbReference type="EMBL" id="MCL7022768.1"/>
    </source>
</evidence>
<proteinExistence type="predicted"/>
<dbReference type="NCBIfam" id="TIGR01571">
    <property type="entry name" value="A_thal_Cys_rich"/>
    <property type="match status" value="1"/>
</dbReference>
<dbReference type="EMBL" id="JAJJMA010014718">
    <property type="protein sequence ID" value="MCL7022768.1"/>
    <property type="molecule type" value="Genomic_DNA"/>
</dbReference>
<evidence type="ECO:0000313" key="2">
    <source>
        <dbReference type="Proteomes" id="UP001177140"/>
    </source>
</evidence>
<gene>
    <name evidence="1" type="ORF">MKW94_010230</name>
</gene>
<accession>A0AA41RYJ1</accession>
<evidence type="ECO:0008006" key="3">
    <source>
        <dbReference type="Google" id="ProtNLM"/>
    </source>
</evidence>
<reference evidence="1" key="1">
    <citation type="submission" date="2022-03" db="EMBL/GenBank/DDBJ databases">
        <title>A functionally conserved STORR gene fusion in Papaver species that diverged 16.8 million years ago.</title>
        <authorList>
            <person name="Catania T."/>
        </authorList>
    </citation>
    <scope>NUCLEOTIDE SEQUENCE</scope>
    <source>
        <strain evidence="1">S-191538</strain>
    </source>
</reference>
<name>A0AA41RYJ1_PAPNU</name>
<keyword evidence="2" id="KW-1185">Reference proteome</keyword>
<sequence length="227" mass="25519">MAHSDEFRPLLVNEAGNGEEKSAKKSMDEDWGKNFHEWTADGMPVSSVLGEPVARSHWDSTLLGCLGRNDEFCSSDFEVCVLGALVPCVLYGSNIERLGSERGRFANHCLPYSALYLLGNSLFGWNCLAPWFSYSSRTQIRKRFNLEGSFEAFKRTCGCCESLIEDEDQLEQCESSCDLATHLFCHACSLCQEGRELRRRMPHPGFNGRQVLVMIPPMEQTMGRDGL</sequence>
<organism evidence="1 2">
    <name type="scientific">Papaver nudicaule</name>
    <name type="common">Iceland poppy</name>
    <dbReference type="NCBI Taxonomy" id="74823"/>
    <lineage>
        <taxon>Eukaryota</taxon>
        <taxon>Viridiplantae</taxon>
        <taxon>Streptophyta</taxon>
        <taxon>Embryophyta</taxon>
        <taxon>Tracheophyta</taxon>
        <taxon>Spermatophyta</taxon>
        <taxon>Magnoliopsida</taxon>
        <taxon>Ranunculales</taxon>
        <taxon>Papaveraceae</taxon>
        <taxon>Papaveroideae</taxon>
        <taxon>Papaver</taxon>
    </lineage>
</organism>
<dbReference type="Pfam" id="PF04749">
    <property type="entry name" value="PLAC8"/>
    <property type="match status" value="1"/>
</dbReference>
<comment type="caution">
    <text evidence="1">The sequence shown here is derived from an EMBL/GenBank/DDBJ whole genome shotgun (WGS) entry which is preliminary data.</text>
</comment>
<protein>
    <recommendedName>
        <fullName evidence="3">Cell number regulator 8</fullName>
    </recommendedName>
</protein>
<dbReference type="AlphaFoldDB" id="A0AA41RYJ1"/>